<organism evidence="1 2">
    <name type="scientific">Vairimorpha necatrix</name>
    <dbReference type="NCBI Taxonomy" id="6039"/>
    <lineage>
        <taxon>Eukaryota</taxon>
        <taxon>Fungi</taxon>
        <taxon>Fungi incertae sedis</taxon>
        <taxon>Microsporidia</taxon>
        <taxon>Nosematidae</taxon>
        <taxon>Vairimorpha</taxon>
    </lineage>
</organism>
<keyword evidence="2" id="KW-1185">Reference proteome</keyword>
<protein>
    <submittedName>
        <fullName evidence="1">Protein TEN1</fullName>
    </submittedName>
</protein>
<proteinExistence type="predicted"/>
<name>A0AAX4JDA9_9MICR</name>
<reference evidence="1" key="1">
    <citation type="journal article" date="2024" name="BMC Genomics">
        <title>Functional annotation of a divergent genome using sequence and structure-based similarity.</title>
        <authorList>
            <person name="Svedberg D."/>
            <person name="Winiger R.R."/>
            <person name="Berg A."/>
            <person name="Sharma H."/>
            <person name="Tellgren-Roth C."/>
            <person name="Debrunner-Vossbrinck B.A."/>
            <person name="Vossbrinck C.R."/>
            <person name="Barandun J."/>
        </authorList>
    </citation>
    <scope>NUCLEOTIDE SEQUENCE</scope>
    <source>
        <strain evidence="1">Illinois isolate</strain>
    </source>
</reference>
<dbReference type="Proteomes" id="UP001334084">
    <property type="component" value="Chromosome 7"/>
</dbReference>
<dbReference type="RefSeq" id="XP_065330099.1">
    <property type="nucleotide sequence ID" value="XM_065474027.1"/>
</dbReference>
<sequence length="91" mass="10657">MFNFINKFQSSQKIYSYGKIISIKESVYILEYKGSFVKVYSKDLYYVGDWLIFYGNIDGDTINAEYLENISGVDCTIMEKFIDFLNNNIVN</sequence>
<dbReference type="EMBL" id="CP142732">
    <property type="protein sequence ID" value="WUR03954.1"/>
    <property type="molecule type" value="Genomic_DNA"/>
</dbReference>
<evidence type="ECO:0000313" key="2">
    <source>
        <dbReference type="Proteomes" id="UP001334084"/>
    </source>
</evidence>
<dbReference type="GeneID" id="90541779"/>
<dbReference type="KEGG" id="vnx:VNE69_07023"/>
<dbReference type="AlphaFoldDB" id="A0AAX4JDA9"/>
<gene>
    <name evidence="1" type="ORF">VNE69_07023</name>
</gene>
<evidence type="ECO:0000313" key="1">
    <source>
        <dbReference type="EMBL" id="WUR03954.1"/>
    </source>
</evidence>
<accession>A0AAX4JDA9</accession>